<evidence type="ECO:0000256" key="3">
    <source>
        <dbReference type="ARBA" id="ARBA00022692"/>
    </source>
</evidence>
<protein>
    <submittedName>
        <fullName evidence="8">MFS general substrate transporter</fullName>
    </submittedName>
</protein>
<organism evidence="8 9">
    <name type="scientific">Zopfia rhizophila CBS 207.26</name>
    <dbReference type="NCBI Taxonomy" id="1314779"/>
    <lineage>
        <taxon>Eukaryota</taxon>
        <taxon>Fungi</taxon>
        <taxon>Dikarya</taxon>
        <taxon>Ascomycota</taxon>
        <taxon>Pezizomycotina</taxon>
        <taxon>Dothideomycetes</taxon>
        <taxon>Dothideomycetes incertae sedis</taxon>
        <taxon>Zopfiaceae</taxon>
        <taxon>Zopfia</taxon>
    </lineage>
</organism>
<evidence type="ECO:0000259" key="7">
    <source>
        <dbReference type="PROSITE" id="PS50850"/>
    </source>
</evidence>
<evidence type="ECO:0000256" key="6">
    <source>
        <dbReference type="SAM" id="Phobius"/>
    </source>
</evidence>
<evidence type="ECO:0000256" key="5">
    <source>
        <dbReference type="ARBA" id="ARBA00023136"/>
    </source>
</evidence>
<dbReference type="Gene3D" id="1.20.1250.20">
    <property type="entry name" value="MFS general substrate transporter like domains"/>
    <property type="match status" value="1"/>
</dbReference>
<dbReference type="GO" id="GO:0022857">
    <property type="term" value="F:transmembrane transporter activity"/>
    <property type="evidence" value="ECO:0007669"/>
    <property type="project" value="InterPro"/>
</dbReference>
<feature type="domain" description="Major facilitator superfamily (MFS) profile" evidence="7">
    <location>
        <begin position="33"/>
        <end position="461"/>
    </location>
</feature>
<feature type="transmembrane region" description="Helical" evidence="6">
    <location>
        <begin position="125"/>
        <end position="144"/>
    </location>
</feature>
<dbReference type="CDD" id="cd17323">
    <property type="entry name" value="MFS_Tpo1_MDR_like"/>
    <property type="match status" value="1"/>
</dbReference>
<keyword evidence="9" id="KW-1185">Reference proteome</keyword>
<evidence type="ECO:0000313" key="9">
    <source>
        <dbReference type="Proteomes" id="UP000800200"/>
    </source>
</evidence>
<comment type="subcellular location">
    <subcellularLocation>
        <location evidence="1">Membrane</location>
        <topology evidence="1">Multi-pass membrane protein</topology>
    </subcellularLocation>
</comment>
<feature type="transmembrane region" description="Helical" evidence="6">
    <location>
        <begin position="257"/>
        <end position="280"/>
    </location>
</feature>
<evidence type="ECO:0000256" key="2">
    <source>
        <dbReference type="ARBA" id="ARBA00008335"/>
    </source>
</evidence>
<dbReference type="PROSITE" id="PS50850">
    <property type="entry name" value="MFS"/>
    <property type="match status" value="1"/>
</dbReference>
<comment type="similarity">
    <text evidence="2">Belongs to the major facilitator superfamily.</text>
</comment>
<dbReference type="EMBL" id="ML994694">
    <property type="protein sequence ID" value="KAF2177119.1"/>
    <property type="molecule type" value="Genomic_DNA"/>
</dbReference>
<feature type="transmembrane region" description="Helical" evidence="6">
    <location>
        <begin position="188"/>
        <end position="208"/>
    </location>
</feature>
<feature type="transmembrane region" description="Helical" evidence="6">
    <location>
        <begin position="98"/>
        <end position="119"/>
    </location>
</feature>
<dbReference type="GO" id="GO:0016020">
    <property type="term" value="C:membrane"/>
    <property type="evidence" value="ECO:0007669"/>
    <property type="project" value="UniProtKB-SubCell"/>
</dbReference>
<keyword evidence="4 6" id="KW-1133">Transmembrane helix</keyword>
<name>A0A6A6DFW7_9PEZI</name>
<dbReference type="PANTHER" id="PTHR23502">
    <property type="entry name" value="MAJOR FACILITATOR SUPERFAMILY"/>
    <property type="match status" value="1"/>
</dbReference>
<accession>A0A6A6DFW7</accession>
<evidence type="ECO:0000256" key="4">
    <source>
        <dbReference type="ARBA" id="ARBA00022989"/>
    </source>
</evidence>
<gene>
    <name evidence="8" type="ORF">K469DRAFT_677746</name>
</gene>
<feature type="transmembrane region" description="Helical" evidence="6">
    <location>
        <begin position="434"/>
        <end position="454"/>
    </location>
</feature>
<evidence type="ECO:0000256" key="1">
    <source>
        <dbReference type="ARBA" id="ARBA00004141"/>
    </source>
</evidence>
<feature type="transmembrane region" description="Helical" evidence="6">
    <location>
        <begin position="34"/>
        <end position="56"/>
    </location>
</feature>
<dbReference type="OrthoDB" id="5296287at2759"/>
<dbReference type="FunFam" id="1.20.1250.20:FF:000011">
    <property type="entry name" value="MFS multidrug transporter, putative"/>
    <property type="match status" value="1"/>
</dbReference>
<proteinExistence type="inferred from homology"/>
<feature type="transmembrane region" description="Helical" evidence="6">
    <location>
        <begin position="366"/>
        <end position="394"/>
    </location>
</feature>
<feature type="transmembrane region" description="Helical" evidence="6">
    <location>
        <begin position="68"/>
        <end position="91"/>
    </location>
</feature>
<feature type="transmembrane region" description="Helical" evidence="6">
    <location>
        <begin position="156"/>
        <end position="176"/>
    </location>
</feature>
<keyword evidence="5 6" id="KW-0472">Membrane</keyword>
<reference evidence="8" key="1">
    <citation type="journal article" date="2020" name="Stud. Mycol.">
        <title>101 Dothideomycetes genomes: a test case for predicting lifestyles and emergence of pathogens.</title>
        <authorList>
            <person name="Haridas S."/>
            <person name="Albert R."/>
            <person name="Binder M."/>
            <person name="Bloem J."/>
            <person name="Labutti K."/>
            <person name="Salamov A."/>
            <person name="Andreopoulos B."/>
            <person name="Baker S."/>
            <person name="Barry K."/>
            <person name="Bills G."/>
            <person name="Bluhm B."/>
            <person name="Cannon C."/>
            <person name="Castanera R."/>
            <person name="Culley D."/>
            <person name="Daum C."/>
            <person name="Ezra D."/>
            <person name="Gonzalez J."/>
            <person name="Henrissat B."/>
            <person name="Kuo A."/>
            <person name="Liang C."/>
            <person name="Lipzen A."/>
            <person name="Lutzoni F."/>
            <person name="Magnuson J."/>
            <person name="Mondo S."/>
            <person name="Nolan M."/>
            <person name="Ohm R."/>
            <person name="Pangilinan J."/>
            <person name="Park H.-J."/>
            <person name="Ramirez L."/>
            <person name="Alfaro M."/>
            <person name="Sun H."/>
            <person name="Tritt A."/>
            <person name="Yoshinaga Y."/>
            <person name="Zwiers L.-H."/>
            <person name="Turgeon B."/>
            <person name="Goodwin S."/>
            <person name="Spatafora J."/>
            <person name="Crous P."/>
            <person name="Grigoriev I."/>
        </authorList>
    </citation>
    <scope>NUCLEOTIDE SEQUENCE</scope>
    <source>
        <strain evidence="8">CBS 207.26</strain>
    </source>
</reference>
<dbReference type="Proteomes" id="UP000800200">
    <property type="component" value="Unassembled WGS sequence"/>
</dbReference>
<feature type="transmembrane region" description="Helical" evidence="6">
    <location>
        <begin position="341"/>
        <end position="360"/>
    </location>
</feature>
<dbReference type="Pfam" id="PF07690">
    <property type="entry name" value="MFS_1"/>
    <property type="match status" value="1"/>
</dbReference>
<keyword evidence="3 6" id="KW-0812">Transmembrane</keyword>
<feature type="transmembrane region" description="Helical" evidence="6">
    <location>
        <begin position="401"/>
        <end position="422"/>
    </location>
</feature>
<dbReference type="InterPro" id="IPR020846">
    <property type="entry name" value="MFS_dom"/>
</dbReference>
<feature type="transmembrane region" description="Helical" evidence="6">
    <location>
        <begin position="300"/>
        <end position="321"/>
    </location>
</feature>
<dbReference type="AlphaFoldDB" id="A0A6A6DFW7"/>
<evidence type="ECO:0000313" key="8">
    <source>
        <dbReference type="EMBL" id="KAF2177119.1"/>
    </source>
</evidence>
<dbReference type="PANTHER" id="PTHR23502:SF68">
    <property type="entry name" value="MULTIDRUG TRANSPORTER, PUTATIVE (AFU_ORTHOLOGUE AFUA_3G01120)-RELATED"/>
    <property type="match status" value="1"/>
</dbReference>
<dbReference type="InterPro" id="IPR011701">
    <property type="entry name" value="MFS"/>
</dbReference>
<dbReference type="InterPro" id="IPR036259">
    <property type="entry name" value="MFS_trans_sf"/>
</dbReference>
<sequence>MTLESSRDPLIVDWEPNDPDRPLNWTRASKWRNISIVSLITLLTPLASSMIAPAVIPLMHEFHSTNSIIASFVVSIYIVGYAVGPLVLAPLSEMYGRLYLYHVNNVLFVIWTVACALAPNIPAMLIFRLMCGLAGSCSLTIGGGTITDVFVQQERGLAMSLFSMGPILGPIVGPVGGGFLAEAAGWRWIFWLLAIAAGVVTLIAFVFLRETYEPAILEKRARRLRKETGNMAIRSKQTNSKPKAEVFKQALIRPTKMLFMSPIVAIMSIYVALIYSYLYFFFTTLSQVFEEQYHWGSDVVGLSFLGLGVGSIIGVCVFGAISDKILKRLSAGGEMKPEYRLPPLLIGTICIPTGFIWYGWTAEKRVHWIAPIIGTGFVGIGQIATFMPVVTYLIDSFPHQAASVVAANTVLRSLGGAFIPLAGPSLFDALGLGWGNSLLGFIALLMIPITLLTYKYGEKIRTHPRFQVEF</sequence>
<dbReference type="SUPFAM" id="SSF103473">
    <property type="entry name" value="MFS general substrate transporter"/>
    <property type="match status" value="1"/>
</dbReference>